<reference evidence="1 2" key="1">
    <citation type="journal article" date="2016" name="Nat. Commun.">
        <title>Thousands of microbial genomes shed light on interconnected biogeochemical processes in an aquifer system.</title>
        <authorList>
            <person name="Anantharaman K."/>
            <person name="Brown C.T."/>
            <person name="Hug L.A."/>
            <person name="Sharon I."/>
            <person name="Castelle C.J."/>
            <person name="Probst A.J."/>
            <person name="Thomas B.C."/>
            <person name="Singh A."/>
            <person name="Wilkins M.J."/>
            <person name="Karaoz U."/>
            <person name="Brodie E.L."/>
            <person name="Williams K.H."/>
            <person name="Hubbard S.S."/>
            <person name="Banfield J.F."/>
        </authorList>
    </citation>
    <scope>NUCLEOTIDE SEQUENCE [LARGE SCALE GENOMIC DNA]</scope>
</reference>
<dbReference type="EMBL" id="MEUI01000017">
    <property type="protein sequence ID" value="OGC34419.1"/>
    <property type="molecule type" value="Genomic_DNA"/>
</dbReference>
<evidence type="ECO:0000313" key="2">
    <source>
        <dbReference type="Proteomes" id="UP000177309"/>
    </source>
</evidence>
<sequence length="64" mass="7434">MTQGQYNKSDYDIVSISQVGKEKRATTVRLANYIERSRISSNNQFVRVFADMFLTKESRTKAVR</sequence>
<gene>
    <name evidence="1" type="ORF">A2462_01230</name>
</gene>
<comment type="caution">
    <text evidence="1">The sequence shown here is derived from an EMBL/GenBank/DDBJ whole genome shotgun (WGS) entry which is preliminary data.</text>
</comment>
<protein>
    <submittedName>
        <fullName evidence="1">Uncharacterized protein</fullName>
    </submittedName>
</protein>
<organism evidence="1 2">
    <name type="scientific">candidate division WOR-1 bacterium RIFOXYC2_FULL_41_25</name>
    <dbReference type="NCBI Taxonomy" id="1802586"/>
    <lineage>
        <taxon>Bacteria</taxon>
        <taxon>Bacillati</taxon>
        <taxon>Saganbacteria</taxon>
    </lineage>
</organism>
<accession>A0A1F4TP98</accession>
<name>A0A1F4TP98_UNCSA</name>
<evidence type="ECO:0000313" key="1">
    <source>
        <dbReference type="EMBL" id="OGC34419.1"/>
    </source>
</evidence>
<proteinExistence type="predicted"/>
<dbReference type="Proteomes" id="UP000177309">
    <property type="component" value="Unassembled WGS sequence"/>
</dbReference>
<dbReference type="AlphaFoldDB" id="A0A1F4TP98"/>